<dbReference type="AlphaFoldDB" id="A0A8R1DJT1"/>
<accession>A0A8R1DJT1</accession>
<sequence>MPIIFAVAVVAGFIPGALGSLILQSNLKTLFGGLESKLADLKESRKLNAERLESIRKAQEVMARQLSDEEWQEFEDSFFEKSNIEKVFKFLKIDPDQVLRNFQIPQSLGTDIFRTFTYETQCGTNFDTVELKVCYRSSDSRKVGSVVKLAPRGKFIHGKIFRYWETPNYGIITNDGLVSADRCKRIGGLYACEQSSANCTYYETAECVSEN</sequence>
<protein>
    <submittedName>
        <fullName evidence="1">Uncharacterized protein</fullName>
    </submittedName>
</protein>
<evidence type="ECO:0000313" key="1">
    <source>
        <dbReference type="EnsemblMetazoa" id="CJA04631.1"/>
    </source>
</evidence>
<dbReference type="EnsemblMetazoa" id="CJA04631.1">
    <property type="protein sequence ID" value="CJA04631.1"/>
    <property type="gene ID" value="WBGene00123836"/>
</dbReference>
<keyword evidence="2" id="KW-1185">Reference proteome</keyword>
<name>A0A8R1DJT1_CAEJA</name>
<dbReference type="Proteomes" id="UP000005237">
    <property type="component" value="Unassembled WGS sequence"/>
</dbReference>
<reference evidence="2" key="1">
    <citation type="submission" date="2010-08" db="EMBL/GenBank/DDBJ databases">
        <authorList>
            <consortium name="Caenorhabditis japonica Sequencing Consortium"/>
            <person name="Wilson R.K."/>
        </authorList>
    </citation>
    <scope>NUCLEOTIDE SEQUENCE [LARGE SCALE GENOMIC DNA]</scope>
    <source>
        <strain evidence="2">DF5081</strain>
    </source>
</reference>
<proteinExistence type="predicted"/>
<reference evidence="1" key="2">
    <citation type="submission" date="2022-06" db="UniProtKB">
        <authorList>
            <consortium name="EnsemblMetazoa"/>
        </authorList>
    </citation>
    <scope>IDENTIFICATION</scope>
    <source>
        <strain evidence="1">DF5081</strain>
    </source>
</reference>
<organism evidence="1 2">
    <name type="scientific">Caenorhabditis japonica</name>
    <dbReference type="NCBI Taxonomy" id="281687"/>
    <lineage>
        <taxon>Eukaryota</taxon>
        <taxon>Metazoa</taxon>
        <taxon>Ecdysozoa</taxon>
        <taxon>Nematoda</taxon>
        <taxon>Chromadorea</taxon>
        <taxon>Rhabditida</taxon>
        <taxon>Rhabditina</taxon>
        <taxon>Rhabditomorpha</taxon>
        <taxon>Rhabditoidea</taxon>
        <taxon>Rhabditidae</taxon>
        <taxon>Peloderinae</taxon>
        <taxon>Caenorhabditis</taxon>
    </lineage>
</organism>
<evidence type="ECO:0000313" key="2">
    <source>
        <dbReference type="Proteomes" id="UP000005237"/>
    </source>
</evidence>